<dbReference type="PROSITE" id="PS50090">
    <property type="entry name" value="MYB_LIKE"/>
    <property type="match status" value="1"/>
</dbReference>
<dbReference type="RefSeq" id="XP_028866478.1">
    <property type="nucleotide sequence ID" value="XM_029010645.1"/>
</dbReference>
<dbReference type="CDD" id="cd00167">
    <property type="entry name" value="SANT"/>
    <property type="match status" value="1"/>
</dbReference>
<feature type="domain" description="SANT" evidence="3">
    <location>
        <begin position="111"/>
        <end position="168"/>
    </location>
</feature>
<reference evidence="4 5" key="1">
    <citation type="journal article" date="2017" name="BMC Genomics">
        <title>Whole-genome assembly of Babesia ovata and comparative genomics between closely related pathogens.</title>
        <authorList>
            <person name="Yamagishi J."/>
            <person name="Asada M."/>
            <person name="Hakimi H."/>
            <person name="Tanaka T.Q."/>
            <person name="Sugimoto C."/>
            <person name="Kawazu S."/>
        </authorList>
    </citation>
    <scope>NUCLEOTIDE SEQUENCE [LARGE SCALE GENOMIC DNA]</scope>
    <source>
        <strain evidence="4 5">Miyake</strain>
    </source>
</reference>
<dbReference type="InterPro" id="IPR001005">
    <property type="entry name" value="SANT/Myb"/>
</dbReference>
<dbReference type="SUPFAM" id="SSF57850">
    <property type="entry name" value="RING/U-box"/>
    <property type="match status" value="1"/>
</dbReference>
<dbReference type="Pfam" id="PF22941">
    <property type="entry name" value="TADA2A-like_3rd"/>
    <property type="match status" value="1"/>
</dbReference>
<organism evidence="4 5">
    <name type="scientific">Babesia ovata</name>
    <dbReference type="NCBI Taxonomy" id="189622"/>
    <lineage>
        <taxon>Eukaryota</taxon>
        <taxon>Sar</taxon>
        <taxon>Alveolata</taxon>
        <taxon>Apicomplexa</taxon>
        <taxon>Aconoidasida</taxon>
        <taxon>Piroplasmida</taxon>
        <taxon>Babesiidae</taxon>
        <taxon>Babesia</taxon>
    </lineage>
</organism>
<dbReference type="PANTHER" id="PTHR12374:SF20">
    <property type="entry name" value="TRANSCRIPTIONAL ADAPTER 2-ALPHA"/>
    <property type="match status" value="1"/>
</dbReference>
<dbReference type="GO" id="GO:0006357">
    <property type="term" value="P:regulation of transcription by RNA polymerase II"/>
    <property type="evidence" value="ECO:0007669"/>
    <property type="project" value="TreeGrafter"/>
</dbReference>
<dbReference type="AlphaFoldDB" id="A0A2H6KB66"/>
<name>A0A2H6KB66_9APIC</name>
<dbReference type="InterPro" id="IPR055141">
    <property type="entry name" value="TADA2A_B-like_dom"/>
</dbReference>
<keyword evidence="1" id="KW-0175">Coiled coil</keyword>
<dbReference type="GeneID" id="39874005"/>
<dbReference type="SMART" id="SM00717">
    <property type="entry name" value="SANT"/>
    <property type="match status" value="1"/>
</dbReference>
<dbReference type="InterPro" id="IPR009057">
    <property type="entry name" value="Homeodomain-like_sf"/>
</dbReference>
<feature type="coiled-coil region" evidence="1">
    <location>
        <begin position="357"/>
        <end position="391"/>
    </location>
</feature>
<dbReference type="Gene3D" id="1.10.10.60">
    <property type="entry name" value="Homeodomain-like"/>
    <property type="match status" value="1"/>
</dbReference>
<evidence type="ECO:0000259" key="3">
    <source>
        <dbReference type="PROSITE" id="PS51293"/>
    </source>
</evidence>
<dbReference type="OrthoDB" id="270417at2759"/>
<evidence type="ECO:0000259" key="2">
    <source>
        <dbReference type="PROSITE" id="PS50090"/>
    </source>
</evidence>
<keyword evidence="5" id="KW-1185">Reference proteome</keyword>
<dbReference type="PROSITE" id="PS51293">
    <property type="entry name" value="SANT"/>
    <property type="match status" value="1"/>
</dbReference>
<dbReference type="PANTHER" id="PTHR12374">
    <property type="entry name" value="TRANSCRIPTIONAL ADAPTOR 2 ADA2 -RELATED"/>
    <property type="match status" value="1"/>
</dbReference>
<dbReference type="Pfam" id="PF00249">
    <property type="entry name" value="Myb_DNA-binding"/>
    <property type="match status" value="1"/>
</dbReference>
<proteinExistence type="predicted"/>
<dbReference type="GO" id="GO:0003713">
    <property type="term" value="F:transcription coactivator activity"/>
    <property type="evidence" value="ECO:0007669"/>
    <property type="project" value="TreeGrafter"/>
</dbReference>
<gene>
    <name evidence="4" type="ORF">BOVATA_017280</name>
</gene>
<comment type="caution">
    <text evidence="4">The sequence shown here is derived from an EMBL/GenBank/DDBJ whole genome shotgun (WGS) entry which is preliminary data.</text>
</comment>
<dbReference type="Proteomes" id="UP000236319">
    <property type="component" value="Unassembled WGS sequence"/>
</dbReference>
<dbReference type="Gene3D" id="1.10.10.10">
    <property type="entry name" value="Winged helix-like DNA-binding domain superfamily/Winged helix DNA-binding domain"/>
    <property type="match status" value="1"/>
</dbReference>
<dbReference type="SUPFAM" id="SSF46689">
    <property type="entry name" value="Homeodomain-like"/>
    <property type="match status" value="2"/>
</dbReference>
<dbReference type="VEuPathDB" id="PiroplasmaDB:BOVATA_017280"/>
<dbReference type="GO" id="GO:0005634">
    <property type="term" value="C:nucleus"/>
    <property type="evidence" value="ECO:0007669"/>
    <property type="project" value="TreeGrafter"/>
</dbReference>
<feature type="domain" description="Myb-like" evidence="2">
    <location>
        <begin position="116"/>
        <end position="164"/>
    </location>
</feature>
<evidence type="ECO:0000256" key="1">
    <source>
        <dbReference type="SAM" id="Coils"/>
    </source>
</evidence>
<dbReference type="GO" id="GO:0003682">
    <property type="term" value="F:chromatin binding"/>
    <property type="evidence" value="ECO:0007669"/>
    <property type="project" value="TreeGrafter"/>
</dbReference>
<dbReference type="InterPro" id="IPR036388">
    <property type="entry name" value="WH-like_DNA-bd_sf"/>
</dbReference>
<evidence type="ECO:0000313" key="4">
    <source>
        <dbReference type="EMBL" id="GBE60235.1"/>
    </source>
</evidence>
<dbReference type="GO" id="GO:0006338">
    <property type="term" value="P:chromatin remodeling"/>
    <property type="evidence" value="ECO:0007669"/>
    <property type="project" value="TreeGrafter"/>
</dbReference>
<sequence length="566" mass="64818">MDAAAKRGFPIAGKGRTAEIQPKDLPRTTLKALGPYVQCNICGRLCSRRGHIKCAECKSFNSCVKCFCQGLEKPPAEAHNSSFVQLPENEDAKEHKNCHKYTPVGPNDFALFTNDWSAEQEILLIDGIAKYGLGNWQEISEMVSMTSVGYKSWEECQQHYYNVYLNSPTAPLPDMTSIIHGPNGEPVLVPPSTVVPPKEEPPTGKDWTNKYQKMAAVTQTKPANKPQVVGYWPLRGDFDIEYDNDAELILADMEFRPEDTPEQIELKLKVIEIYNSKLDERIYRKKIIISRGLLDAKAMQQKERRCTGEEKELYNILRPFLRFQTVEEHDHTVRLLVRERKLRTRLFQLMIWKALGLEKIEDIAVRIKCNAHHLEQKYEERMSRIDAYKEQMRQDDPCRRIERRLRNPQVDHELNNLNVNKIKISDFLEEKEVQFCEALQLPPVAYFLAKRVLLHEVACNPSYTIDDMCGELKMDGTKHGRVFDLLLSLAPRGLADLPNQVADLSKATLDSNGYLSNSGVASQMSIFSAGQNFQRQPPNKISNYFVQREAAGERTRKQHRPNPPMG</sequence>
<evidence type="ECO:0000313" key="5">
    <source>
        <dbReference type="Proteomes" id="UP000236319"/>
    </source>
</evidence>
<protein>
    <submittedName>
        <fullName evidence="4">Transcriptional adapter 2</fullName>
    </submittedName>
</protein>
<dbReference type="InterPro" id="IPR017884">
    <property type="entry name" value="SANT_dom"/>
</dbReference>
<dbReference type="EMBL" id="BDSA01000002">
    <property type="protein sequence ID" value="GBE60235.1"/>
    <property type="molecule type" value="Genomic_DNA"/>
</dbReference>
<accession>A0A2H6KB66</accession>